<evidence type="ECO:0000313" key="3">
    <source>
        <dbReference type="Proteomes" id="UP000703822"/>
    </source>
</evidence>
<organism evidence="2 3">
    <name type="scientific">Streptococcus vestibularis</name>
    <dbReference type="NCBI Taxonomy" id="1343"/>
    <lineage>
        <taxon>Bacteria</taxon>
        <taxon>Bacillati</taxon>
        <taxon>Bacillota</taxon>
        <taxon>Bacilli</taxon>
        <taxon>Lactobacillales</taxon>
        <taxon>Streptococcaceae</taxon>
        <taxon>Streptococcus</taxon>
    </lineage>
</organism>
<accession>A0A3E4XHL7</accession>
<feature type="domain" description="DUF6998" evidence="1">
    <location>
        <begin position="30"/>
        <end position="149"/>
    </location>
</feature>
<dbReference type="REBASE" id="288292">
    <property type="entry name" value="Sve12167ORF1431P"/>
</dbReference>
<dbReference type="EMBL" id="JAHAGS010000063">
    <property type="protein sequence ID" value="MBS6097609.1"/>
    <property type="molecule type" value="Genomic_DNA"/>
</dbReference>
<sequence>MDIKVLQEKFCEYKELMNWFYIQGILRTDNLVGSYAEYLLSDKLNLELCDNSSKDVDAIEIVDNREIRYQIKSRRLNGREDGLNVEFGSVSISTENPTFDYLLVLVFSPTFEVDYAYKIPYESINMYSVKKSNGKRAIILNKKRIKQFEDNDDKIEDIKKKYLS</sequence>
<dbReference type="Proteomes" id="UP000703822">
    <property type="component" value="Unassembled WGS sequence"/>
</dbReference>
<proteinExistence type="predicted"/>
<dbReference type="RefSeq" id="WP_003093476.1">
    <property type="nucleotide sequence ID" value="NZ_CABMFU010000005.1"/>
</dbReference>
<dbReference type="GeneID" id="61565403"/>
<name>A0A3E4XHL7_STRVE</name>
<evidence type="ECO:0000259" key="1">
    <source>
        <dbReference type="Pfam" id="PF22522"/>
    </source>
</evidence>
<comment type="caution">
    <text evidence="2">The sequence shown here is derived from an EMBL/GenBank/DDBJ whole genome shotgun (WGS) entry which is preliminary data.</text>
</comment>
<dbReference type="Pfam" id="PF22522">
    <property type="entry name" value="DUF6998"/>
    <property type="match status" value="1"/>
</dbReference>
<dbReference type="InterPro" id="IPR054267">
    <property type="entry name" value="DUF6998"/>
</dbReference>
<protein>
    <recommendedName>
        <fullName evidence="1">DUF6998 domain-containing protein</fullName>
    </recommendedName>
</protein>
<gene>
    <name evidence="2" type="ORF">KH901_03925</name>
</gene>
<evidence type="ECO:0000313" key="2">
    <source>
        <dbReference type="EMBL" id="MBS6097609.1"/>
    </source>
</evidence>
<dbReference type="AlphaFoldDB" id="A0A3E4XHL7"/>
<reference evidence="2" key="1">
    <citation type="submission" date="2021-05" db="EMBL/GenBank/DDBJ databases">
        <title>Infant gut strain persistence is associated with maternal origin, phylogeny, and functional potential including surface adhesion and iron acquisition.</title>
        <authorList>
            <person name="Lou Y.C."/>
        </authorList>
    </citation>
    <scope>NUCLEOTIDE SEQUENCE</scope>
    <source>
        <strain evidence="2">L3_122_031G1_dasL3_122_031G1_maxbin2.maxbin.025s ta_sub</strain>
    </source>
</reference>